<evidence type="ECO:0000256" key="1">
    <source>
        <dbReference type="SAM" id="MobiDB-lite"/>
    </source>
</evidence>
<feature type="compositionally biased region" description="Polar residues" evidence="1">
    <location>
        <begin position="277"/>
        <end position="291"/>
    </location>
</feature>
<dbReference type="GeneID" id="18935796"/>
<dbReference type="AlphaFoldDB" id="F4R790"/>
<dbReference type="RefSeq" id="XP_007405183.1">
    <property type="nucleotide sequence ID" value="XM_007405121.1"/>
</dbReference>
<evidence type="ECO:0000313" key="2">
    <source>
        <dbReference type="EMBL" id="EGG11548.1"/>
    </source>
</evidence>
<sequence>MSEPCTGHGIYLSGIFEIGEKLTQEQLLKVEFRSYALAIHCIGANRIQDLAYDIRGTGFSSPAFKLEPGTICLLRGAVFPTNTKDTHNNEFFYEGSDRFVIGTADTFSANLDNTIGITGIGRVLSFLFKVEESMQYLKTKANDSNKVTMHVIVQHCDFHPQTKLPRSMTVEYRIPPFKHLAGSPQIVKEGRECQFHGYIKDFNEDTHRYIVIVNKVSPTSGHQELTPNVRSAQSNKQSNSAGRMKSKFASRAPSTPFKTPLTASDSSPDIPFGPGNVTPSSIASTSGTLASSMIPDPPTSQPAKKRARAPPKRKATKDVVIPNSDEI</sequence>
<keyword evidence="3" id="KW-1185">Reference proteome</keyword>
<dbReference type="HOGENOM" id="CLU_052203_1_1_1"/>
<organism evidence="3">
    <name type="scientific">Melampsora larici-populina (strain 98AG31 / pathotype 3-4-7)</name>
    <name type="common">Poplar leaf rust fungus</name>
    <dbReference type="NCBI Taxonomy" id="747676"/>
    <lineage>
        <taxon>Eukaryota</taxon>
        <taxon>Fungi</taxon>
        <taxon>Dikarya</taxon>
        <taxon>Basidiomycota</taxon>
        <taxon>Pucciniomycotina</taxon>
        <taxon>Pucciniomycetes</taxon>
        <taxon>Pucciniales</taxon>
        <taxon>Melampsoraceae</taxon>
        <taxon>Melampsora</taxon>
    </lineage>
</organism>
<gene>
    <name evidence="2" type="ORF">MELLADRAFT_91131</name>
</gene>
<dbReference type="KEGG" id="mlr:MELLADRAFT_91131"/>
<proteinExistence type="predicted"/>
<dbReference type="VEuPathDB" id="FungiDB:MELLADRAFT_91131"/>
<reference evidence="3" key="1">
    <citation type="journal article" date="2011" name="Proc. Natl. Acad. Sci. U.S.A.">
        <title>Obligate biotrophy features unraveled by the genomic analysis of rust fungi.</title>
        <authorList>
            <person name="Duplessis S."/>
            <person name="Cuomo C.A."/>
            <person name="Lin Y.-C."/>
            <person name="Aerts A."/>
            <person name="Tisserant E."/>
            <person name="Veneault-Fourrey C."/>
            <person name="Joly D.L."/>
            <person name="Hacquard S."/>
            <person name="Amselem J."/>
            <person name="Cantarel B.L."/>
            <person name="Chiu R."/>
            <person name="Coutinho P.M."/>
            <person name="Feau N."/>
            <person name="Field M."/>
            <person name="Frey P."/>
            <person name="Gelhaye E."/>
            <person name="Goldberg J."/>
            <person name="Grabherr M.G."/>
            <person name="Kodira C.D."/>
            <person name="Kohler A."/>
            <person name="Kuees U."/>
            <person name="Lindquist E.A."/>
            <person name="Lucas S.M."/>
            <person name="Mago R."/>
            <person name="Mauceli E."/>
            <person name="Morin E."/>
            <person name="Murat C."/>
            <person name="Pangilinan J.L."/>
            <person name="Park R."/>
            <person name="Pearson M."/>
            <person name="Quesneville H."/>
            <person name="Rouhier N."/>
            <person name="Sakthikumar S."/>
            <person name="Salamov A.A."/>
            <person name="Schmutz J."/>
            <person name="Selles B."/>
            <person name="Shapiro H."/>
            <person name="Tanguay P."/>
            <person name="Tuskan G.A."/>
            <person name="Henrissat B."/>
            <person name="Van de Peer Y."/>
            <person name="Rouze P."/>
            <person name="Ellis J.G."/>
            <person name="Dodds P.N."/>
            <person name="Schein J.E."/>
            <person name="Zhong S."/>
            <person name="Hamelin R.C."/>
            <person name="Grigoriev I.V."/>
            <person name="Szabo L.J."/>
            <person name="Martin F."/>
        </authorList>
    </citation>
    <scope>NUCLEOTIDE SEQUENCE [LARGE SCALE GENOMIC DNA]</scope>
    <source>
        <strain evidence="3">98AG31 / pathotype 3-4-7</strain>
    </source>
</reference>
<protein>
    <submittedName>
        <fullName evidence="2">Uncharacterized protein</fullName>
    </submittedName>
</protein>
<evidence type="ECO:0000313" key="3">
    <source>
        <dbReference type="Proteomes" id="UP000001072"/>
    </source>
</evidence>
<feature type="compositionally biased region" description="Polar residues" evidence="1">
    <location>
        <begin position="220"/>
        <end position="241"/>
    </location>
</feature>
<dbReference type="OrthoDB" id="2516518at2759"/>
<dbReference type="EMBL" id="GL883092">
    <property type="protein sequence ID" value="EGG11548.1"/>
    <property type="molecule type" value="Genomic_DNA"/>
</dbReference>
<name>F4R790_MELLP</name>
<feature type="compositionally biased region" description="Basic residues" evidence="1">
    <location>
        <begin position="303"/>
        <end position="315"/>
    </location>
</feature>
<feature type="compositionally biased region" description="Polar residues" evidence="1">
    <location>
        <begin position="252"/>
        <end position="267"/>
    </location>
</feature>
<dbReference type="InParanoid" id="F4R790"/>
<dbReference type="Proteomes" id="UP000001072">
    <property type="component" value="Unassembled WGS sequence"/>
</dbReference>
<accession>F4R790</accession>
<feature type="region of interest" description="Disordered" evidence="1">
    <location>
        <begin position="220"/>
        <end position="327"/>
    </location>
</feature>